<feature type="transmembrane region" description="Helical" evidence="6">
    <location>
        <begin position="734"/>
        <end position="762"/>
    </location>
</feature>
<evidence type="ECO:0000256" key="6">
    <source>
        <dbReference type="SAM" id="Phobius"/>
    </source>
</evidence>
<evidence type="ECO:0000313" key="9">
    <source>
        <dbReference type="Proteomes" id="UP000011910"/>
    </source>
</evidence>
<feature type="transmembrane region" description="Helical" evidence="6">
    <location>
        <begin position="710"/>
        <end position="728"/>
    </location>
</feature>
<evidence type="ECO:0000256" key="2">
    <source>
        <dbReference type="ARBA" id="ARBA00022475"/>
    </source>
</evidence>
<feature type="transmembrane region" description="Helical" evidence="6">
    <location>
        <begin position="272"/>
        <end position="292"/>
    </location>
</feature>
<dbReference type="InterPro" id="IPR050545">
    <property type="entry name" value="Mycobact_MmpL"/>
</dbReference>
<feature type="transmembrane region" description="Helical" evidence="6">
    <location>
        <begin position="403"/>
        <end position="421"/>
    </location>
</feature>
<dbReference type="Proteomes" id="UP000011910">
    <property type="component" value="Unassembled WGS sequence"/>
</dbReference>
<feature type="transmembrane region" description="Helical" evidence="6">
    <location>
        <begin position="244"/>
        <end position="265"/>
    </location>
</feature>
<accession>M7NAM5</accession>
<name>M7NAM5_9BACT</name>
<feature type="transmembrane region" description="Helical" evidence="6">
    <location>
        <begin position="663"/>
        <end position="683"/>
    </location>
</feature>
<dbReference type="PATRIC" id="fig|1279009.4.peg.667"/>
<feature type="transmembrane region" description="Helical" evidence="6">
    <location>
        <begin position="347"/>
        <end position="371"/>
    </location>
</feature>
<dbReference type="PROSITE" id="PS50156">
    <property type="entry name" value="SSD"/>
    <property type="match status" value="2"/>
</dbReference>
<proteinExistence type="predicted"/>
<keyword evidence="5 6" id="KW-0472">Membrane</keyword>
<feature type="domain" description="SSD" evidence="7">
    <location>
        <begin position="255"/>
        <end position="370"/>
    </location>
</feature>
<feature type="transmembrane region" description="Helical" evidence="6">
    <location>
        <begin position="221"/>
        <end position="238"/>
    </location>
</feature>
<evidence type="ECO:0000256" key="5">
    <source>
        <dbReference type="ARBA" id="ARBA00023136"/>
    </source>
</evidence>
<keyword evidence="4 6" id="KW-1133">Transmembrane helix</keyword>
<keyword evidence="3 6" id="KW-0812">Transmembrane</keyword>
<dbReference type="OrthoDB" id="9805018at2"/>
<dbReference type="Pfam" id="PF03176">
    <property type="entry name" value="MMPL"/>
    <property type="match status" value="2"/>
</dbReference>
<gene>
    <name evidence="8" type="primary">ydgH_1</name>
    <name evidence="8" type="ORF">ADICEAN_00649</name>
</gene>
<feature type="transmembrane region" description="Helical" evidence="6">
    <location>
        <begin position="635"/>
        <end position="657"/>
    </location>
</feature>
<dbReference type="InterPro" id="IPR004869">
    <property type="entry name" value="MMPL_dom"/>
</dbReference>
<dbReference type="GO" id="GO:0022857">
    <property type="term" value="F:transmembrane transporter activity"/>
    <property type="evidence" value="ECO:0007669"/>
    <property type="project" value="InterPro"/>
</dbReference>
<evidence type="ECO:0000259" key="7">
    <source>
        <dbReference type="PROSITE" id="PS50156"/>
    </source>
</evidence>
<feature type="domain" description="SSD" evidence="7">
    <location>
        <begin position="635"/>
        <end position="761"/>
    </location>
</feature>
<keyword evidence="9" id="KW-1185">Reference proteome</keyword>
<reference evidence="8 9" key="1">
    <citation type="journal article" date="2013" name="Genome Announc.">
        <title>Draft Genome Sequence of Cesiribacter andamanensis Strain AMV16T, Isolated from a Soil Sample from a Mud Volcano in the Andaman Islands, India.</title>
        <authorList>
            <person name="Shivaji S."/>
            <person name="Ara S."/>
            <person name="Begum Z."/>
            <person name="Srinivas T.N."/>
            <person name="Singh A."/>
            <person name="Kumar Pinnaka A."/>
        </authorList>
    </citation>
    <scope>NUCLEOTIDE SEQUENCE [LARGE SCALE GENOMIC DNA]</scope>
    <source>
        <strain evidence="8 9">AMV16</strain>
    </source>
</reference>
<dbReference type="STRING" id="1279009.ADICEAN_00649"/>
<protein>
    <submittedName>
        <fullName evidence="8">Putative membrane protein ydgH</fullName>
    </submittedName>
</protein>
<dbReference type="GO" id="GO:0005886">
    <property type="term" value="C:plasma membrane"/>
    <property type="evidence" value="ECO:0007669"/>
    <property type="project" value="UniProtKB-SubCell"/>
</dbReference>
<feature type="transmembrane region" description="Helical" evidence="6">
    <location>
        <begin position="12"/>
        <end position="29"/>
    </location>
</feature>
<keyword evidence="2" id="KW-1003">Cell membrane</keyword>
<organism evidence="8 9">
    <name type="scientific">Cesiribacter andamanensis AMV16</name>
    <dbReference type="NCBI Taxonomy" id="1279009"/>
    <lineage>
        <taxon>Bacteria</taxon>
        <taxon>Pseudomonadati</taxon>
        <taxon>Bacteroidota</taxon>
        <taxon>Cytophagia</taxon>
        <taxon>Cytophagales</taxon>
        <taxon>Cesiribacteraceae</taxon>
        <taxon>Cesiribacter</taxon>
    </lineage>
</organism>
<dbReference type="AlphaFoldDB" id="M7NAM5"/>
<dbReference type="eggNOG" id="COG1033">
    <property type="taxonomic scope" value="Bacteria"/>
</dbReference>
<comment type="subcellular location">
    <subcellularLocation>
        <location evidence="1">Cell membrane</location>
        <topology evidence="1">Multi-pass membrane protein</topology>
    </subcellularLocation>
</comment>
<feature type="transmembrane region" description="Helical" evidence="6">
    <location>
        <begin position="611"/>
        <end position="628"/>
    </location>
</feature>
<dbReference type="EMBL" id="AODQ01000009">
    <property type="protein sequence ID" value="EMR04241.1"/>
    <property type="molecule type" value="Genomic_DNA"/>
</dbReference>
<dbReference type="InterPro" id="IPR001036">
    <property type="entry name" value="Acrflvin-R"/>
</dbReference>
<comment type="caution">
    <text evidence="8">The sequence shown here is derived from an EMBL/GenBank/DDBJ whole genome shotgun (WGS) entry which is preliminary data.</text>
</comment>
<evidence type="ECO:0000313" key="8">
    <source>
        <dbReference type="EMBL" id="EMR04241.1"/>
    </source>
</evidence>
<dbReference type="RefSeq" id="WP_009194056.1">
    <property type="nucleotide sequence ID" value="NZ_AODQ01000009.1"/>
</dbReference>
<dbReference type="PANTHER" id="PTHR33406:SF12">
    <property type="entry name" value="BLR2997 PROTEIN"/>
    <property type="match status" value="1"/>
</dbReference>
<evidence type="ECO:0000256" key="3">
    <source>
        <dbReference type="ARBA" id="ARBA00022692"/>
    </source>
</evidence>
<dbReference type="InterPro" id="IPR000731">
    <property type="entry name" value="SSD"/>
</dbReference>
<dbReference type="PRINTS" id="PR00702">
    <property type="entry name" value="ACRIFLAVINRP"/>
</dbReference>
<evidence type="ECO:0000256" key="4">
    <source>
        <dbReference type="ARBA" id="ARBA00022989"/>
    </source>
</evidence>
<dbReference type="Gene3D" id="1.20.1640.10">
    <property type="entry name" value="Multidrug efflux transporter AcrB transmembrane domain"/>
    <property type="match status" value="2"/>
</dbReference>
<dbReference type="PANTHER" id="PTHR33406">
    <property type="entry name" value="MEMBRANE PROTEIN MJ1562-RELATED"/>
    <property type="match status" value="1"/>
</dbReference>
<sequence>MFDFLAQFILRYRLNLLLAVALVTAFFAVQIPKLELSYDFAQVVPPNDPEMLFLSEFKQEFGEDGNVLVIGLQDSSLYTPQNFARYRYMSLELQKIRGVEGVLSLPVMPRLVRNDSLRTFEPEPIFTGAPESQAELDSLLQLALDQKIYSRQLINPANGATLMVLTVDMSVIGSPDRQRLMDDLLMVTEPFEEKTGIKLHYAGVPFVRAVMTGKVQQELKLFLVLSVVVTALILFAFFRSVKAVVFPMVVIGVMIVWSLGTLVLFGFKITLLTGLIPPIIVVIGIPNCIYLLNKYHQEFAKTGHQQKSLSHIIRRIGFVTLITNFTTAIGFLVLLSTDIRILKEFGIVAGLNILATFVVSLILIPAIFSYLPPPSARHLRHLESRRLDRILTLFDVLVHRHRYRIMLVTIGVVLVSLLGVWQVQTIAYMVDDIPEESDLKQDLYFFEQNFGGVMPMEIVVDTGRPRGIMNLRTLGQVDSLQQYLASQPELSPPISIINFLKASRQAFYKGSPAFYELPSSRERSFLLPYLQNNSDIGRLSSSFMDSTGQKMRLSLKVADVGSQHMDTLVNLRILPQIRQLFPDSLGVGVQVTGTTLLFIKGNQYLIQNLRSSLLIAIVIIALVMALLFRNGRMILISLVPNMVPLIVTAGLMGFLGIPLKPSTALIFSIAFGISVDDSIHFLAKYRQELFNQKFFVAKAISLSLRETGSSMIYTSIVLFFGFVIFVFSEFGGTVALGMLTSITLLLAMLTNLLLLPSLLLAFDSGKYERDQQALIEHYDEFYVESEDEEIDLKQLRKEPLDQNKPSSGQ</sequence>
<dbReference type="SUPFAM" id="SSF82866">
    <property type="entry name" value="Multidrug efflux transporter AcrB transmembrane domain"/>
    <property type="match status" value="2"/>
</dbReference>
<evidence type="ECO:0000256" key="1">
    <source>
        <dbReference type="ARBA" id="ARBA00004651"/>
    </source>
</evidence>
<feature type="transmembrane region" description="Helical" evidence="6">
    <location>
        <begin position="312"/>
        <end position="335"/>
    </location>
</feature>